<keyword evidence="1" id="KW-0001">2Fe-2S</keyword>
<dbReference type="GO" id="GO:0046872">
    <property type="term" value="F:metal ion binding"/>
    <property type="evidence" value="ECO:0007669"/>
    <property type="project" value="UniProtKB-KW"/>
</dbReference>
<keyword evidence="3" id="KW-0408">Iron</keyword>
<evidence type="ECO:0000256" key="1">
    <source>
        <dbReference type="ARBA" id="ARBA00022714"/>
    </source>
</evidence>
<evidence type="ECO:0000313" key="6">
    <source>
        <dbReference type="EMBL" id="SMC98716.1"/>
    </source>
</evidence>
<dbReference type="PROSITE" id="PS51296">
    <property type="entry name" value="RIESKE"/>
    <property type="match status" value="1"/>
</dbReference>
<dbReference type="STRING" id="475255.SAMN04488101_107214"/>
<feature type="domain" description="Rieske" evidence="5">
    <location>
        <begin position="48"/>
        <end position="148"/>
    </location>
</feature>
<organism evidence="6 7">
    <name type="scientific">Pedobacter nyackensis</name>
    <dbReference type="NCBI Taxonomy" id="475255"/>
    <lineage>
        <taxon>Bacteria</taxon>
        <taxon>Pseudomonadati</taxon>
        <taxon>Bacteroidota</taxon>
        <taxon>Sphingobacteriia</taxon>
        <taxon>Sphingobacteriales</taxon>
        <taxon>Sphingobacteriaceae</taxon>
        <taxon>Pedobacter</taxon>
    </lineage>
</organism>
<accession>A0A1W2DNU7</accession>
<dbReference type="GO" id="GO:0051537">
    <property type="term" value="F:2 iron, 2 sulfur cluster binding"/>
    <property type="evidence" value="ECO:0007669"/>
    <property type="project" value="UniProtKB-KW"/>
</dbReference>
<evidence type="ECO:0000256" key="3">
    <source>
        <dbReference type="ARBA" id="ARBA00023004"/>
    </source>
</evidence>
<evidence type="ECO:0000259" key="5">
    <source>
        <dbReference type="PROSITE" id="PS51296"/>
    </source>
</evidence>
<evidence type="ECO:0000256" key="4">
    <source>
        <dbReference type="ARBA" id="ARBA00023014"/>
    </source>
</evidence>
<dbReference type="InterPro" id="IPR017941">
    <property type="entry name" value="Rieske_2Fe-2S"/>
</dbReference>
<dbReference type="Gene3D" id="2.102.10.10">
    <property type="entry name" value="Rieske [2Fe-2S] iron-sulphur domain"/>
    <property type="match status" value="1"/>
</dbReference>
<dbReference type="SUPFAM" id="SSF50022">
    <property type="entry name" value="ISP domain"/>
    <property type="match status" value="1"/>
</dbReference>
<dbReference type="InterPro" id="IPR036922">
    <property type="entry name" value="Rieske_2Fe-2S_sf"/>
</dbReference>
<proteinExistence type="predicted"/>
<evidence type="ECO:0000256" key="2">
    <source>
        <dbReference type="ARBA" id="ARBA00022723"/>
    </source>
</evidence>
<dbReference type="EMBL" id="FWYB01000007">
    <property type="protein sequence ID" value="SMC98716.1"/>
    <property type="molecule type" value="Genomic_DNA"/>
</dbReference>
<gene>
    <name evidence="6" type="ORF">SAMN04488101_107214</name>
</gene>
<keyword evidence="4" id="KW-0411">Iron-sulfur</keyword>
<keyword evidence="2" id="KW-0479">Metal-binding</keyword>
<dbReference type="AlphaFoldDB" id="A0A1W2DNU7"/>
<dbReference type="Pfam" id="PF00355">
    <property type="entry name" value="Rieske"/>
    <property type="match status" value="1"/>
</dbReference>
<protein>
    <recommendedName>
        <fullName evidence="5">Rieske domain-containing protein</fullName>
    </recommendedName>
</protein>
<reference evidence="6 7" key="1">
    <citation type="submission" date="2017-04" db="EMBL/GenBank/DDBJ databases">
        <authorList>
            <person name="Afonso C.L."/>
            <person name="Miller P.J."/>
            <person name="Scott M.A."/>
            <person name="Spackman E."/>
            <person name="Goraichik I."/>
            <person name="Dimitrov K.M."/>
            <person name="Suarez D.L."/>
            <person name="Swayne D.E."/>
        </authorList>
    </citation>
    <scope>NUCLEOTIDE SEQUENCE [LARGE SCALE GENOMIC DNA]</scope>
    <source>
        <strain evidence="6 7">DSM 19625</strain>
    </source>
</reference>
<dbReference type="OrthoDB" id="165343at2"/>
<dbReference type="Proteomes" id="UP000192678">
    <property type="component" value="Unassembled WGS sequence"/>
</dbReference>
<evidence type="ECO:0000313" key="7">
    <source>
        <dbReference type="Proteomes" id="UP000192678"/>
    </source>
</evidence>
<sequence>MERDEFIKSLGLGVALLCTGSCMSGCGKGGGADTPDPGKTNPPTGGSTATVDLSQLVAIGDQATANGVLFFRVATGNVPASFVATEAICPHQGGTLVWKQTNSRIQCQLHSSEYSTAGAVLQGPQNSTGSTRALKIYATAVSGTKVTATIV</sequence>
<dbReference type="CDD" id="cd03467">
    <property type="entry name" value="Rieske"/>
    <property type="match status" value="1"/>
</dbReference>
<keyword evidence="7" id="KW-1185">Reference proteome</keyword>
<dbReference type="RefSeq" id="WP_084290064.1">
    <property type="nucleotide sequence ID" value="NZ_FWYB01000007.1"/>
</dbReference>
<name>A0A1W2DNU7_9SPHI</name>